<dbReference type="Pfam" id="PF01316">
    <property type="entry name" value="Arg_repressor"/>
    <property type="match status" value="1"/>
</dbReference>
<dbReference type="InterPro" id="IPR001669">
    <property type="entry name" value="Arg_repress"/>
</dbReference>
<dbReference type="InterPro" id="IPR020900">
    <property type="entry name" value="Arg_repress_DNA-bd"/>
</dbReference>
<dbReference type="PRINTS" id="PR01467">
    <property type="entry name" value="ARGREPRESSOR"/>
</dbReference>
<dbReference type="InterPro" id="IPR036388">
    <property type="entry name" value="WH-like_DNA-bd_sf"/>
</dbReference>
<dbReference type="AlphaFoldDB" id="G5GFP4"/>
<dbReference type="InterPro" id="IPR036251">
    <property type="entry name" value="Arg_repress_C_sf"/>
</dbReference>
<evidence type="ECO:0000256" key="7">
    <source>
        <dbReference type="HAMAP-Rule" id="MF_00173"/>
    </source>
</evidence>
<dbReference type="GO" id="GO:0006526">
    <property type="term" value="P:L-arginine biosynthetic process"/>
    <property type="evidence" value="ECO:0007669"/>
    <property type="project" value="UniProtKB-UniPathway"/>
</dbReference>
<dbReference type="GO" id="GO:0003700">
    <property type="term" value="F:DNA-binding transcription factor activity"/>
    <property type="evidence" value="ECO:0007669"/>
    <property type="project" value="UniProtKB-UniRule"/>
</dbReference>
<comment type="function">
    <text evidence="7">Regulates arginine biosynthesis genes.</text>
</comment>
<keyword evidence="7" id="KW-0678">Repressor</keyword>
<comment type="similarity">
    <text evidence="2 7">Belongs to the ArgR family.</text>
</comment>
<feature type="domain" description="Arginine repressor DNA-binding" evidence="8">
    <location>
        <begin position="2"/>
        <end position="66"/>
    </location>
</feature>
<keyword evidence="11" id="KW-1185">Reference proteome</keyword>
<keyword evidence="7" id="KW-0028">Amino-acid biosynthesis</keyword>
<dbReference type="RefSeq" id="WP_005539414.1">
    <property type="nucleotide sequence ID" value="NZ_JH378829.1"/>
</dbReference>
<organism evidence="10 11">
    <name type="scientific">Johnsonella ignava ATCC 51276</name>
    <dbReference type="NCBI Taxonomy" id="679200"/>
    <lineage>
        <taxon>Bacteria</taxon>
        <taxon>Bacillati</taxon>
        <taxon>Bacillota</taxon>
        <taxon>Clostridia</taxon>
        <taxon>Lachnospirales</taxon>
        <taxon>Lachnospiraceae</taxon>
        <taxon>Johnsonella</taxon>
    </lineage>
</organism>
<sequence>MKNLRHSKIINLIKKYDIETQEELLDKLKKEGLNVTQATISRDIRDLKLTKAASSKGGHRYIFKQSSESFYEKYIRILKEGLLSVEQAQNMVVIKTVAGMAMAVAAAVDALELGEVIGCIAGDDTIMCATKGNEEAVILIDKIKKIM</sequence>
<comment type="caution">
    <text evidence="10">The sequence shown here is derived from an EMBL/GenBank/DDBJ whole genome shotgun (WGS) entry which is preliminary data.</text>
</comment>
<dbReference type="EMBL" id="ACZL01000007">
    <property type="protein sequence ID" value="EHI56521.1"/>
    <property type="molecule type" value="Genomic_DNA"/>
</dbReference>
<dbReference type="PANTHER" id="PTHR34471:SF1">
    <property type="entry name" value="ARGININE REPRESSOR"/>
    <property type="match status" value="1"/>
</dbReference>
<keyword evidence="5 7" id="KW-0238">DNA-binding</keyword>
<evidence type="ECO:0000313" key="11">
    <source>
        <dbReference type="Proteomes" id="UP000003011"/>
    </source>
</evidence>
<keyword evidence="7" id="KW-0055">Arginine biosynthesis</keyword>
<dbReference type="UniPathway" id="UPA00068"/>
<protein>
    <recommendedName>
        <fullName evidence="7">Arginine repressor</fullName>
    </recommendedName>
</protein>
<accession>G5GFP4</accession>
<evidence type="ECO:0000313" key="10">
    <source>
        <dbReference type="EMBL" id="EHI56521.1"/>
    </source>
</evidence>
<dbReference type="SUPFAM" id="SSF46785">
    <property type="entry name" value="Winged helix' DNA-binding domain"/>
    <property type="match status" value="1"/>
</dbReference>
<evidence type="ECO:0000256" key="1">
    <source>
        <dbReference type="ARBA" id="ARBA00004496"/>
    </source>
</evidence>
<dbReference type="Proteomes" id="UP000003011">
    <property type="component" value="Unassembled WGS sequence"/>
</dbReference>
<dbReference type="SUPFAM" id="SSF55252">
    <property type="entry name" value="C-terminal domain of arginine repressor"/>
    <property type="match status" value="1"/>
</dbReference>
<evidence type="ECO:0000259" key="9">
    <source>
        <dbReference type="Pfam" id="PF02863"/>
    </source>
</evidence>
<keyword evidence="6 7" id="KW-0804">Transcription</keyword>
<dbReference type="HOGENOM" id="CLU_097103_3_0_9"/>
<feature type="domain" description="Arginine repressor C-terminal" evidence="9">
    <location>
        <begin position="78"/>
        <end position="145"/>
    </location>
</feature>
<dbReference type="Gene3D" id="1.10.10.10">
    <property type="entry name" value="Winged helix-like DNA-binding domain superfamily/Winged helix DNA-binding domain"/>
    <property type="match status" value="1"/>
</dbReference>
<dbReference type="GO" id="GO:0034618">
    <property type="term" value="F:arginine binding"/>
    <property type="evidence" value="ECO:0007669"/>
    <property type="project" value="InterPro"/>
</dbReference>
<dbReference type="Pfam" id="PF02863">
    <property type="entry name" value="Arg_repressor_C"/>
    <property type="match status" value="1"/>
</dbReference>
<name>G5GFP4_9FIRM</name>
<evidence type="ECO:0000256" key="6">
    <source>
        <dbReference type="ARBA" id="ARBA00023163"/>
    </source>
</evidence>
<evidence type="ECO:0000259" key="8">
    <source>
        <dbReference type="Pfam" id="PF01316"/>
    </source>
</evidence>
<evidence type="ECO:0000256" key="4">
    <source>
        <dbReference type="ARBA" id="ARBA00023015"/>
    </source>
</evidence>
<dbReference type="OrthoDB" id="9807089at2"/>
<comment type="subcellular location">
    <subcellularLocation>
        <location evidence="1 7">Cytoplasm</location>
    </subcellularLocation>
</comment>
<dbReference type="Gene3D" id="3.30.1360.40">
    <property type="match status" value="1"/>
</dbReference>
<dbReference type="GO" id="GO:0005737">
    <property type="term" value="C:cytoplasm"/>
    <property type="evidence" value="ECO:0007669"/>
    <property type="project" value="UniProtKB-SubCell"/>
</dbReference>
<keyword evidence="4 7" id="KW-0805">Transcription regulation</keyword>
<dbReference type="InterPro" id="IPR036390">
    <property type="entry name" value="WH_DNA-bd_sf"/>
</dbReference>
<dbReference type="GO" id="GO:1900079">
    <property type="term" value="P:regulation of arginine biosynthetic process"/>
    <property type="evidence" value="ECO:0007669"/>
    <property type="project" value="UniProtKB-UniRule"/>
</dbReference>
<evidence type="ECO:0000256" key="2">
    <source>
        <dbReference type="ARBA" id="ARBA00008316"/>
    </source>
</evidence>
<evidence type="ECO:0000256" key="3">
    <source>
        <dbReference type="ARBA" id="ARBA00022490"/>
    </source>
</evidence>
<dbReference type="PATRIC" id="fig|679200.3.peg.409"/>
<dbReference type="HAMAP" id="MF_00173">
    <property type="entry name" value="Arg_repressor"/>
    <property type="match status" value="1"/>
</dbReference>
<gene>
    <name evidence="7" type="primary">argR</name>
    <name evidence="10" type="ORF">HMPREF9333_00383</name>
</gene>
<evidence type="ECO:0000256" key="5">
    <source>
        <dbReference type="ARBA" id="ARBA00023125"/>
    </source>
</evidence>
<dbReference type="GO" id="GO:0003677">
    <property type="term" value="F:DNA binding"/>
    <property type="evidence" value="ECO:0007669"/>
    <property type="project" value="UniProtKB-KW"/>
</dbReference>
<comment type="pathway">
    <text evidence="7">Amino-acid biosynthesis; L-arginine biosynthesis [regulation].</text>
</comment>
<dbReference type="PANTHER" id="PTHR34471">
    <property type="entry name" value="ARGININE REPRESSOR"/>
    <property type="match status" value="1"/>
</dbReference>
<reference evidence="10 11" key="1">
    <citation type="submission" date="2011-08" db="EMBL/GenBank/DDBJ databases">
        <title>The Genome Sequence of Johnsonella ignava ATCC 51276.</title>
        <authorList>
            <consortium name="The Broad Institute Genome Sequencing Platform"/>
            <person name="Earl A."/>
            <person name="Ward D."/>
            <person name="Feldgarden M."/>
            <person name="Gevers D."/>
            <person name="Izard J."/>
            <person name="Blanton J.M."/>
            <person name="Baranova O.V."/>
            <person name="Dewhirst F.E."/>
            <person name="Young S.K."/>
            <person name="Zeng Q."/>
            <person name="Gargeya S."/>
            <person name="Fitzgerald M."/>
            <person name="Haas B."/>
            <person name="Abouelleil A."/>
            <person name="Alvarado L."/>
            <person name="Arachchi H.M."/>
            <person name="Berlin A."/>
            <person name="Brown A."/>
            <person name="Chapman S.B."/>
            <person name="Chen Z."/>
            <person name="Dunbar C."/>
            <person name="Freedman E."/>
            <person name="Gearin G."/>
            <person name="Gellesch M."/>
            <person name="Goldberg J."/>
            <person name="Griggs A."/>
            <person name="Gujja S."/>
            <person name="Heiman D."/>
            <person name="Howarth C."/>
            <person name="Larson L."/>
            <person name="Lui A."/>
            <person name="MacDonald P.J.P."/>
            <person name="Montmayeur A."/>
            <person name="Murphy C."/>
            <person name="Neiman D."/>
            <person name="Pearson M."/>
            <person name="Priest M."/>
            <person name="Roberts A."/>
            <person name="Saif S."/>
            <person name="Shea T."/>
            <person name="Shenoy N."/>
            <person name="Sisk P."/>
            <person name="Stolte C."/>
            <person name="Sykes S."/>
            <person name="Wortman J."/>
            <person name="Nusbaum C."/>
            <person name="Birren B."/>
        </authorList>
    </citation>
    <scope>NUCLEOTIDE SEQUENCE [LARGE SCALE GENOMIC DNA]</scope>
    <source>
        <strain evidence="10 11">ATCC 51276</strain>
    </source>
</reference>
<dbReference type="GO" id="GO:0051259">
    <property type="term" value="P:protein complex oligomerization"/>
    <property type="evidence" value="ECO:0007669"/>
    <property type="project" value="InterPro"/>
</dbReference>
<dbReference type="eggNOG" id="COG1438">
    <property type="taxonomic scope" value="Bacteria"/>
</dbReference>
<dbReference type="InterPro" id="IPR020899">
    <property type="entry name" value="Arg_repress_C"/>
</dbReference>
<proteinExistence type="inferred from homology"/>
<keyword evidence="3 7" id="KW-0963">Cytoplasm</keyword>
<dbReference type="STRING" id="679200.HMPREF9333_00383"/>